<comment type="caution">
    <text evidence="2">The sequence shown here is derived from an EMBL/GenBank/DDBJ whole genome shotgun (WGS) entry which is preliminary data.</text>
</comment>
<feature type="transmembrane region" description="Helical" evidence="1">
    <location>
        <begin position="24"/>
        <end position="43"/>
    </location>
</feature>
<protein>
    <submittedName>
        <fullName evidence="2">Uncharacterized protein</fullName>
    </submittedName>
</protein>
<accession>A0A8J8NPM6</accession>
<proteinExistence type="predicted"/>
<evidence type="ECO:0000313" key="3">
    <source>
        <dbReference type="Proteomes" id="UP000785679"/>
    </source>
</evidence>
<name>A0A8J8NPM6_HALGN</name>
<dbReference type="Proteomes" id="UP000785679">
    <property type="component" value="Unassembled WGS sequence"/>
</dbReference>
<organism evidence="2 3">
    <name type="scientific">Halteria grandinella</name>
    <dbReference type="NCBI Taxonomy" id="5974"/>
    <lineage>
        <taxon>Eukaryota</taxon>
        <taxon>Sar</taxon>
        <taxon>Alveolata</taxon>
        <taxon>Ciliophora</taxon>
        <taxon>Intramacronucleata</taxon>
        <taxon>Spirotrichea</taxon>
        <taxon>Stichotrichia</taxon>
        <taxon>Sporadotrichida</taxon>
        <taxon>Halteriidae</taxon>
        <taxon>Halteria</taxon>
    </lineage>
</organism>
<dbReference type="EMBL" id="RRYP01010936">
    <property type="protein sequence ID" value="TNV78069.1"/>
    <property type="molecule type" value="Genomic_DNA"/>
</dbReference>
<dbReference type="AlphaFoldDB" id="A0A8J8NPM6"/>
<reference evidence="2" key="1">
    <citation type="submission" date="2019-06" db="EMBL/GenBank/DDBJ databases">
        <authorList>
            <person name="Zheng W."/>
        </authorList>
    </citation>
    <scope>NUCLEOTIDE SEQUENCE</scope>
    <source>
        <strain evidence="2">QDHG01</strain>
    </source>
</reference>
<evidence type="ECO:0000313" key="2">
    <source>
        <dbReference type="EMBL" id="TNV78069.1"/>
    </source>
</evidence>
<keyword evidence="1" id="KW-0812">Transmembrane</keyword>
<gene>
    <name evidence="2" type="ORF">FGO68_gene2063</name>
</gene>
<evidence type="ECO:0000256" key="1">
    <source>
        <dbReference type="SAM" id="Phobius"/>
    </source>
</evidence>
<keyword evidence="1" id="KW-1133">Transmembrane helix</keyword>
<keyword evidence="1" id="KW-0472">Membrane</keyword>
<keyword evidence="3" id="KW-1185">Reference proteome</keyword>
<sequence>MGMISFFISTLARGISVLFSHCLMVMFLSRFLVLFSCHICYLYKKTQIASYSRQRIRLTWTYTQSLISR</sequence>